<dbReference type="InterPro" id="IPR020846">
    <property type="entry name" value="MFS_dom"/>
</dbReference>
<feature type="transmembrane region" description="Helical" evidence="8">
    <location>
        <begin position="285"/>
        <end position="303"/>
    </location>
</feature>
<evidence type="ECO:0000313" key="10">
    <source>
        <dbReference type="EMBL" id="ADW71815.1"/>
    </source>
</evidence>
<dbReference type="NCBIfam" id="NF003477">
    <property type="entry name" value="PRK05122.1"/>
    <property type="match status" value="1"/>
</dbReference>
<evidence type="ECO:0000256" key="1">
    <source>
        <dbReference type="ARBA" id="ARBA00004651"/>
    </source>
</evidence>
<dbReference type="Proteomes" id="UP001598201">
    <property type="component" value="Unassembled WGS sequence"/>
</dbReference>
<feature type="domain" description="Major facilitator superfamily (MFS) profile" evidence="9">
    <location>
        <begin position="187"/>
        <end position="408"/>
    </location>
</feature>
<dbReference type="AlphaFoldDB" id="A0A0H3F3U4"/>
<feature type="transmembrane region" description="Helical" evidence="8">
    <location>
        <begin position="114"/>
        <end position="141"/>
    </location>
</feature>
<dbReference type="GO" id="GO:0005886">
    <property type="term" value="C:plasma membrane"/>
    <property type="evidence" value="ECO:0007669"/>
    <property type="project" value="UniProtKB-SubCell"/>
</dbReference>
<sequence length="408" mass="42450">MPDAASPDLTATSPSKTTLRILSILVFNFANYLTIGLPLAILPGYVHEHLGYSAFWAGLVISLQYFATLLSRPYAGRYADKVGPKRVVIFGLSGCLLSGVFYLLALGFDATPAVSLALLCLGRVMLGAGQSFAGTGSTLWGISVVGSLHIGKVISWSGVVTYGAMAIGAPLGVLIFSFGGLTLLSVCIILVALTALITAWRKPPVVTKAPAQIPFRQVLGKILPYGMMLALASTGFGVIATFITLFYAAKGWPGAAFSLTFFSVAFVGMRLLLPNSINRFGGLRVALACFVVEIAGLIMVFFAPTAWAAMAGAFITGVGFSLVYPALGVVAVKKLPQENQGSALATYSAFLDLSLGITGPLAGVLMAQAGIDAIYLGSALLVLMALALVVRLLLRQPPAETSASVSAD</sequence>
<feature type="transmembrane region" description="Helical" evidence="8">
    <location>
        <begin position="222"/>
        <end position="249"/>
    </location>
</feature>
<evidence type="ECO:0000256" key="8">
    <source>
        <dbReference type="HAMAP-Rule" id="MF_01118"/>
    </source>
</evidence>
<keyword evidence="6 8" id="KW-1133">Transmembrane helix</keyword>
<accession>A0A0H3F3U4</accession>
<feature type="transmembrane region" description="Helical" evidence="8">
    <location>
        <begin position="153"/>
        <end position="176"/>
    </location>
</feature>
<dbReference type="KEGG" id="rah:Rahaq_0185"/>
<organism evidence="10 12">
    <name type="scientific">Rahnella sp. (strain Y9602)</name>
    <dbReference type="NCBI Taxonomy" id="2703885"/>
    <lineage>
        <taxon>Bacteria</taxon>
        <taxon>Pseudomonadati</taxon>
        <taxon>Pseudomonadota</taxon>
        <taxon>Gammaproteobacteria</taxon>
        <taxon>Enterobacterales</taxon>
        <taxon>Yersiniaceae</taxon>
        <taxon>Rahnella</taxon>
    </lineage>
</organism>
<evidence type="ECO:0000313" key="12">
    <source>
        <dbReference type="Proteomes" id="UP000007257"/>
    </source>
</evidence>
<dbReference type="InterPro" id="IPR023008">
    <property type="entry name" value="MFS_YhhS-like"/>
</dbReference>
<evidence type="ECO:0000313" key="11">
    <source>
        <dbReference type="EMBL" id="MFD3224953.1"/>
    </source>
</evidence>
<evidence type="ECO:0000259" key="9">
    <source>
        <dbReference type="PROSITE" id="PS50850"/>
    </source>
</evidence>
<keyword evidence="4 8" id="KW-0997">Cell inner membrane</keyword>
<dbReference type="HOGENOM" id="CLU_001265_10_3_6"/>
<dbReference type="GeneID" id="95419094"/>
<reference evidence="11 13" key="3">
    <citation type="submission" date="2024-09" db="EMBL/GenBank/DDBJ databases">
        <title>Genomes of Rahnella.</title>
        <authorList>
            <person name="Mnguni F.C."/>
            <person name="Shin G.Y."/>
            <person name="Coutinho T."/>
        </authorList>
    </citation>
    <scope>NUCLEOTIDE SEQUENCE [LARGE SCALE GENOMIC DNA]</scope>
    <source>
        <strain evidence="11 13">20WA0057</strain>
    </source>
</reference>
<proteinExistence type="inferred from homology"/>
<dbReference type="EMBL" id="JBHUCJ010000038">
    <property type="protein sequence ID" value="MFD3224953.1"/>
    <property type="molecule type" value="Genomic_DNA"/>
</dbReference>
<dbReference type="PROSITE" id="PS50850">
    <property type="entry name" value="MFS"/>
    <property type="match status" value="1"/>
</dbReference>
<feature type="transmembrane region" description="Helical" evidence="8">
    <location>
        <begin position="182"/>
        <end position="201"/>
    </location>
</feature>
<feature type="transmembrane region" description="Helical" evidence="8">
    <location>
        <begin position="87"/>
        <end position="108"/>
    </location>
</feature>
<feature type="transmembrane region" description="Helical" evidence="8">
    <location>
        <begin position="255"/>
        <end position="273"/>
    </location>
</feature>
<dbReference type="HAMAP" id="MF_01118">
    <property type="entry name" value="MFS_YhhS"/>
    <property type="match status" value="1"/>
</dbReference>
<dbReference type="Pfam" id="PF07690">
    <property type="entry name" value="MFS_1"/>
    <property type="match status" value="1"/>
</dbReference>
<feature type="transmembrane region" description="Helical" evidence="8">
    <location>
        <begin position="54"/>
        <end position="75"/>
    </location>
</feature>
<evidence type="ECO:0000256" key="5">
    <source>
        <dbReference type="ARBA" id="ARBA00022692"/>
    </source>
</evidence>
<comment type="similarity">
    <text evidence="8">Belongs to the major facilitator superfamily. YhhS family.</text>
</comment>
<feature type="transmembrane region" description="Helical" evidence="8">
    <location>
        <begin position="21"/>
        <end position="42"/>
    </location>
</feature>
<dbReference type="eggNOG" id="COG2814">
    <property type="taxonomic scope" value="Bacteria"/>
</dbReference>
<keyword evidence="5 8" id="KW-0812">Transmembrane</keyword>
<dbReference type="InterPro" id="IPR011701">
    <property type="entry name" value="MFS"/>
</dbReference>
<gene>
    <name evidence="10" type="ordered locus">Rahaq_0185</name>
    <name evidence="11" type="ORF">ACFPK4_15535</name>
</gene>
<keyword evidence="2 8" id="KW-0813">Transport</keyword>
<keyword evidence="3 8" id="KW-1003">Cell membrane</keyword>
<dbReference type="CDD" id="cd17489">
    <property type="entry name" value="MFS_YfcJ_like"/>
    <property type="match status" value="1"/>
</dbReference>
<evidence type="ECO:0000256" key="6">
    <source>
        <dbReference type="ARBA" id="ARBA00022989"/>
    </source>
</evidence>
<dbReference type="InterPro" id="IPR050171">
    <property type="entry name" value="MFS_Transporters"/>
</dbReference>
<evidence type="ECO:0000256" key="4">
    <source>
        <dbReference type="ARBA" id="ARBA00022519"/>
    </source>
</evidence>
<dbReference type="Proteomes" id="UP000007257">
    <property type="component" value="Chromosome"/>
</dbReference>
<dbReference type="RefSeq" id="WP_013573533.1">
    <property type="nucleotide sequence ID" value="NC_015061.1"/>
</dbReference>
<dbReference type="PANTHER" id="PTHR23517">
    <property type="entry name" value="RESISTANCE PROTEIN MDTM, PUTATIVE-RELATED-RELATED"/>
    <property type="match status" value="1"/>
</dbReference>
<dbReference type="SUPFAM" id="SSF103473">
    <property type="entry name" value="MFS general substrate transporter"/>
    <property type="match status" value="1"/>
</dbReference>
<dbReference type="EMBL" id="CP002505">
    <property type="protein sequence ID" value="ADW71815.1"/>
    <property type="molecule type" value="Genomic_DNA"/>
</dbReference>
<reference evidence="10 12" key="2">
    <citation type="journal article" date="2012" name="J. Bacteriol.">
        <title>Complete Genome Sequence of Rahnella sp. Strain Y9602, a Gammaproteobacterium Isolate from Metal- and Radionuclide-Contaminated Soil.</title>
        <authorList>
            <person name="Martinez R.J."/>
            <person name="Bruce D."/>
            <person name="Detter C."/>
            <person name="Goodwin L.A."/>
            <person name="Han J."/>
            <person name="Han C.S."/>
            <person name="Held B."/>
            <person name="Land M.L."/>
            <person name="Mikhailova N."/>
            <person name="Nolan M."/>
            <person name="Pennacchio L."/>
            <person name="Pitluck S."/>
            <person name="Tapia R."/>
            <person name="Woyke T."/>
            <person name="Sobecky P.A."/>
        </authorList>
    </citation>
    <scope>NUCLEOTIDE SEQUENCE [LARGE SCALE GENOMIC DNA]</scope>
    <source>
        <strain evidence="10 12">Y9602</strain>
    </source>
</reference>
<dbReference type="GO" id="GO:0022857">
    <property type="term" value="F:transmembrane transporter activity"/>
    <property type="evidence" value="ECO:0007669"/>
    <property type="project" value="UniProtKB-UniRule"/>
</dbReference>
<keyword evidence="7 8" id="KW-0472">Membrane</keyword>
<evidence type="ECO:0000256" key="2">
    <source>
        <dbReference type="ARBA" id="ARBA00022448"/>
    </source>
</evidence>
<name>A0A0H3F3U4_RAHSY</name>
<evidence type="ECO:0000256" key="3">
    <source>
        <dbReference type="ARBA" id="ARBA00022475"/>
    </source>
</evidence>
<evidence type="ECO:0000313" key="13">
    <source>
        <dbReference type="Proteomes" id="UP001598201"/>
    </source>
</evidence>
<dbReference type="OrthoDB" id="322544at2"/>
<evidence type="ECO:0000256" key="7">
    <source>
        <dbReference type="ARBA" id="ARBA00023136"/>
    </source>
</evidence>
<dbReference type="PANTHER" id="PTHR23517:SF13">
    <property type="entry name" value="MAJOR FACILITATOR SUPERFAMILY MFS_1"/>
    <property type="match status" value="1"/>
</dbReference>
<dbReference type="Gene3D" id="1.20.1250.20">
    <property type="entry name" value="MFS general substrate transporter like domains"/>
    <property type="match status" value="1"/>
</dbReference>
<comment type="subcellular location">
    <subcellularLocation>
        <location evidence="8">Cell inner membrane</location>
        <topology evidence="8">Multi-pass membrane protein</topology>
    </subcellularLocation>
    <subcellularLocation>
        <location evidence="1">Cell membrane</location>
        <topology evidence="1">Multi-pass membrane protein</topology>
    </subcellularLocation>
</comment>
<protein>
    <recommendedName>
        <fullName evidence="8">Uncharacterized MFS-type transporter Rahaq_0185</fullName>
    </recommendedName>
</protein>
<keyword evidence="13" id="KW-1185">Reference proteome</keyword>
<feature type="transmembrane region" description="Helical" evidence="8">
    <location>
        <begin position="373"/>
        <end position="394"/>
    </location>
</feature>
<dbReference type="InterPro" id="IPR036259">
    <property type="entry name" value="MFS_trans_sf"/>
</dbReference>
<reference evidence="12" key="1">
    <citation type="submission" date="2011-01" db="EMBL/GenBank/DDBJ databases">
        <title>Complete sequence of chromosome of Rahnella sp. Y9602.</title>
        <authorList>
            <consortium name="US DOE Joint Genome Institute"/>
            <person name="Lucas S."/>
            <person name="Copeland A."/>
            <person name="Lapidus A."/>
            <person name="Cheng J.-F."/>
            <person name="Goodwin L."/>
            <person name="Pitluck S."/>
            <person name="Lu M."/>
            <person name="Detter J.C."/>
            <person name="Han C."/>
            <person name="Tapia R."/>
            <person name="Land M."/>
            <person name="Hauser L."/>
            <person name="Kyrpides N."/>
            <person name="Ivanova N."/>
            <person name="Ovchinnikova G."/>
            <person name="Pagani I."/>
            <person name="Sobecky P.A."/>
            <person name="Martinez R.J."/>
            <person name="Woyke T."/>
        </authorList>
    </citation>
    <scope>NUCLEOTIDE SEQUENCE [LARGE SCALE GENOMIC DNA]</scope>
    <source>
        <strain evidence="12">Y9602</strain>
    </source>
</reference>
<feature type="transmembrane region" description="Helical" evidence="8">
    <location>
        <begin position="344"/>
        <end position="367"/>
    </location>
</feature>
<feature type="transmembrane region" description="Helical" evidence="8">
    <location>
        <begin position="309"/>
        <end position="332"/>
    </location>
</feature>